<evidence type="ECO:0000313" key="8">
    <source>
        <dbReference type="Proteomes" id="UP001470023"/>
    </source>
</evidence>
<dbReference type="InterPro" id="IPR002293">
    <property type="entry name" value="AA/rel_permease1"/>
</dbReference>
<dbReference type="Gene3D" id="1.20.1740.10">
    <property type="entry name" value="Amino acid/polyamine transporter I"/>
    <property type="match status" value="1"/>
</dbReference>
<evidence type="ECO:0000313" key="7">
    <source>
        <dbReference type="EMBL" id="MER6434387.1"/>
    </source>
</evidence>
<dbReference type="PIRSF" id="PIRSF006060">
    <property type="entry name" value="AA_transporter"/>
    <property type="match status" value="1"/>
</dbReference>
<feature type="transmembrane region" description="Helical" evidence="6">
    <location>
        <begin position="345"/>
        <end position="366"/>
    </location>
</feature>
<protein>
    <submittedName>
        <fullName evidence="7">APC family permease</fullName>
    </submittedName>
</protein>
<keyword evidence="4 6" id="KW-1133">Transmembrane helix</keyword>
<feature type="transmembrane region" description="Helical" evidence="6">
    <location>
        <begin position="20"/>
        <end position="41"/>
    </location>
</feature>
<keyword evidence="2" id="KW-1003">Cell membrane</keyword>
<comment type="subcellular location">
    <subcellularLocation>
        <location evidence="1">Cell membrane</location>
        <topology evidence="1">Multi-pass membrane protein</topology>
    </subcellularLocation>
</comment>
<keyword evidence="8" id="KW-1185">Reference proteome</keyword>
<feature type="transmembrane region" description="Helical" evidence="6">
    <location>
        <begin position="287"/>
        <end position="308"/>
    </location>
</feature>
<dbReference type="PANTHER" id="PTHR42770:SF16">
    <property type="entry name" value="AMINO ACID PERMEASE"/>
    <property type="match status" value="1"/>
</dbReference>
<organism evidence="7 8">
    <name type="scientific">Streptomyces sp. 900105245</name>
    <dbReference type="NCBI Taxonomy" id="3154379"/>
    <lineage>
        <taxon>Bacteria</taxon>
        <taxon>Bacillati</taxon>
        <taxon>Actinomycetota</taxon>
        <taxon>Actinomycetes</taxon>
        <taxon>Kitasatosporales</taxon>
        <taxon>Streptomycetaceae</taxon>
        <taxon>Streptomyces</taxon>
    </lineage>
</organism>
<keyword evidence="3 6" id="KW-0812">Transmembrane</keyword>
<evidence type="ECO:0000256" key="3">
    <source>
        <dbReference type="ARBA" id="ARBA00022692"/>
    </source>
</evidence>
<dbReference type="EMBL" id="JBEPAZ010000108">
    <property type="protein sequence ID" value="MER6434387.1"/>
    <property type="molecule type" value="Genomic_DNA"/>
</dbReference>
<accession>A0ABV1UMF3</accession>
<feature type="transmembrane region" description="Helical" evidence="6">
    <location>
        <begin position="53"/>
        <end position="72"/>
    </location>
</feature>
<comment type="caution">
    <text evidence="7">The sequence shown here is derived from an EMBL/GenBank/DDBJ whole genome shotgun (WGS) entry which is preliminary data.</text>
</comment>
<feature type="transmembrane region" description="Helical" evidence="6">
    <location>
        <begin position="132"/>
        <end position="152"/>
    </location>
</feature>
<gene>
    <name evidence="7" type="ORF">ABT272_43155</name>
</gene>
<dbReference type="RefSeq" id="WP_352066228.1">
    <property type="nucleotide sequence ID" value="NZ_JBEPAZ010000108.1"/>
</dbReference>
<feature type="transmembrane region" description="Helical" evidence="6">
    <location>
        <begin position="410"/>
        <end position="430"/>
    </location>
</feature>
<reference evidence="7 8" key="1">
    <citation type="submission" date="2024-06" db="EMBL/GenBank/DDBJ databases">
        <title>The Natural Products Discovery Center: Release of the First 8490 Sequenced Strains for Exploring Actinobacteria Biosynthetic Diversity.</title>
        <authorList>
            <person name="Kalkreuter E."/>
            <person name="Kautsar S.A."/>
            <person name="Yang D."/>
            <person name="Bader C.D."/>
            <person name="Teijaro C.N."/>
            <person name="Fluegel L."/>
            <person name="Davis C.M."/>
            <person name="Simpson J.R."/>
            <person name="Lauterbach L."/>
            <person name="Steele A.D."/>
            <person name="Gui C."/>
            <person name="Meng S."/>
            <person name="Li G."/>
            <person name="Viehrig K."/>
            <person name="Ye F."/>
            <person name="Su P."/>
            <person name="Kiefer A.F."/>
            <person name="Nichols A."/>
            <person name="Cepeda A.J."/>
            <person name="Yan W."/>
            <person name="Fan B."/>
            <person name="Jiang Y."/>
            <person name="Adhikari A."/>
            <person name="Zheng C.-J."/>
            <person name="Schuster L."/>
            <person name="Cowan T.M."/>
            <person name="Smanski M.J."/>
            <person name="Chevrette M.G."/>
            <person name="De Carvalho L.P.S."/>
            <person name="Shen B."/>
        </authorList>
    </citation>
    <scope>NUCLEOTIDE SEQUENCE [LARGE SCALE GENOMIC DNA]</scope>
    <source>
        <strain evidence="7 8">NPDC001166</strain>
    </source>
</reference>
<dbReference type="Pfam" id="PF13520">
    <property type="entry name" value="AA_permease_2"/>
    <property type="match status" value="1"/>
</dbReference>
<feature type="transmembrane region" description="Helical" evidence="6">
    <location>
        <begin position="378"/>
        <end position="403"/>
    </location>
</feature>
<keyword evidence="5 6" id="KW-0472">Membrane</keyword>
<sequence>MKKESKEEKRDSLSLRRNALGLGGAVVMSAAIMGPAVSTFFNPQFSMPFSGAATPLVYVLCLVAILITASGIMEMAAKLPSAGAFYTYVTQGIGPKSGFVTGGLTFVAYALLPPAEIGLVGSYLQNTLRDEVGIALPWWLIGLAPAGLMIFLALEGVQSSLRTALVLFTVEVIVVVTLAIIIVMHGGRDGLSVQPLTPGASPHGVNGLVTGFIFAALSFVGFEAATTLSEEVRKPTRNVPKAIGFSVLFVGALYVFCVWAEVIGLGAGNANRIDGSSTPWNDLATSYAPWAKLLVVFAATSSMFAVMVNSNTGVVRILHVMGREGMLPRLFAYVDPKRKTPTYTVLAQGLFSVVIALLVGAFSGGLTNPTGGSNVYGYLGFLLTLGILPVYVLTNIATIRFFVKRGSFHLVRHGVLPILAILLMVGLLVGQIQQQTTAPYTWFPWLIAGWVAVVTAGAIWLSKHRPNKLAVAGAVMATGETENEIALSSDGVNPPK</sequence>
<feature type="transmembrane region" description="Helical" evidence="6">
    <location>
        <begin position="164"/>
        <end position="184"/>
    </location>
</feature>
<feature type="transmembrane region" description="Helical" evidence="6">
    <location>
        <begin position="204"/>
        <end position="222"/>
    </location>
</feature>
<dbReference type="PANTHER" id="PTHR42770">
    <property type="entry name" value="AMINO ACID TRANSPORTER-RELATED"/>
    <property type="match status" value="1"/>
</dbReference>
<evidence type="ECO:0000256" key="1">
    <source>
        <dbReference type="ARBA" id="ARBA00004651"/>
    </source>
</evidence>
<dbReference type="InterPro" id="IPR050367">
    <property type="entry name" value="APC_superfamily"/>
</dbReference>
<name>A0ABV1UMF3_9ACTN</name>
<feature type="transmembrane region" description="Helical" evidence="6">
    <location>
        <begin position="243"/>
        <end position="267"/>
    </location>
</feature>
<evidence type="ECO:0000256" key="4">
    <source>
        <dbReference type="ARBA" id="ARBA00022989"/>
    </source>
</evidence>
<evidence type="ECO:0000256" key="6">
    <source>
        <dbReference type="SAM" id="Phobius"/>
    </source>
</evidence>
<evidence type="ECO:0000256" key="5">
    <source>
        <dbReference type="ARBA" id="ARBA00023136"/>
    </source>
</evidence>
<dbReference type="Proteomes" id="UP001470023">
    <property type="component" value="Unassembled WGS sequence"/>
</dbReference>
<feature type="transmembrane region" description="Helical" evidence="6">
    <location>
        <begin position="93"/>
        <end position="112"/>
    </location>
</feature>
<proteinExistence type="predicted"/>
<feature type="transmembrane region" description="Helical" evidence="6">
    <location>
        <begin position="442"/>
        <end position="461"/>
    </location>
</feature>
<evidence type="ECO:0000256" key="2">
    <source>
        <dbReference type="ARBA" id="ARBA00022475"/>
    </source>
</evidence>